<feature type="transmembrane region" description="Helical" evidence="1">
    <location>
        <begin position="78"/>
        <end position="98"/>
    </location>
</feature>
<dbReference type="InterPro" id="IPR036938">
    <property type="entry name" value="PAP2/HPO_sf"/>
</dbReference>
<dbReference type="SUPFAM" id="SSF48317">
    <property type="entry name" value="Acid phosphatase/Vanadium-dependent haloperoxidase"/>
    <property type="match status" value="1"/>
</dbReference>
<feature type="transmembrane region" description="Helical" evidence="1">
    <location>
        <begin position="105"/>
        <end position="123"/>
    </location>
</feature>
<feature type="domain" description="Phosphatidic acid phosphatase type 2/haloperoxidase" evidence="2">
    <location>
        <begin position="37"/>
        <end position="147"/>
    </location>
</feature>
<dbReference type="PANTHER" id="PTHR14969:SF13">
    <property type="entry name" value="AT30094P"/>
    <property type="match status" value="1"/>
</dbReference>
<keyword evidence="4" id="KW-1185">Reference proteome</keyword>
<feature type="transmembrane region" description="Helical" evidence="1">
    <location>
        <begin position="38"/>
        <end position="58"/>
    </location>
</feature>
<dbReference type="AlphaFoldDB" id="A0A3N6M5J8"/>
<feature type="transmembrane region" description="Helical" evidence="1">
    <location>
        <begin position="13"/>
        <end position="31"/>
    </location>
</feature>
<dbReference type="RefSeq" id="WP_124177424.1">
    <property type="nucleotide sequence ID" value="NZ_REFY01000002.1"/>
</dbReference>
<accession>A0A3N6M5J8</accession>
<evidence type="ECO:0000256" key="1">
    <source>
        <dbReference type="SAM" id="Phobius"/>
    </source>
</evidence>
<sequence length="267" mass="27388">MRLEAESATVREWVSAEYADIVLAVIFWLAGSNRRQSALVISYALGGMAFLLTVKTVLAVPRPPESALLVPLEVSGYGFPSGHAFAAVVVYGGLCTAFDRVRHPPSLVAVAAIVALVSLSRVILGVHYLGDVIAGALLGVVVLFAMDRLTAGDPRTGFVIATVLAVPAAFVTGGSESALIGLGSSLGGLVAVRWLSALPALRSALEGVVLVAVGLCGLFVIRTVAAAAPTDSLFVVMYALLVCWVVLVPAGVGRLPIAALETSSPAS</sequence>
<keyword evidence="1" id="KW-0812">Transmembrane</keyword>
<evidence type="ECO:0000313" key="4">
    <source>
        <dbReference type="Proteomes" id="UP000273828"/>
    </source>
</evidence>
<feature type="transmembrane region" description="Helical" evidence="1">
    <location>
        <begin position="233"/>
        <end position="252"/>
    </location>
</feature>
<dbReference type="OrthoDB" id="10182at2157"/>
<reference evidence="3 4" key="1">
    <citation type="submission" date="2018-10" db="EMBL/GenBank/DDBJ databases">
        <title>Natrarchaeobius chitinivorans gen. nov., sp. nov., and Natrarchaeobius haloalkaliphilus sp. nov., alkaliphilic, chitin-utilizing haloarchaea from hypersaline alkaline lakes.</title>
        <authorList>
            <person name="Sorokin D.Y."/>
            <person name="Elcheninov A.G."/>
            <person name="Kostrikina N.A."/>
            <person name="Bale N.J."/>
            <person name="Sinninghe Damste J.S."/>
            <person name="Khijniak T.V."/>
            <person name="Kublanov I.V."/>
            <person name="Toshchakov S.V."/>
        </authorList>
    </citation>
    <scope>NUCLEOTIDE SEQUENCE [LARGE SCALE GENOMIC DNA]</scope>
    <source>
        <strain evidence="3 4">AArcht-Sl</strain>
    </source>
</reference>
<organism evidence="3 4">
    <name type="scientific">Natrarchaeobius halalkaliphilus</name>
    <dbReference type="NCBI Taxonomy" id="1679091"/>
    <lineage>
        <taxon>Archaea</taxon>
        <taxon>Methanobacteriati</taxon>
        <taxon>Methanobacteriota</taxon>
        <taxon>Stenosarchaea group</taxon>
        <taxon>Halobacteria</taxon>
        <taxon>Halobacteriales</taxon>
        <taxon>Natrialbaceae</taxon>
        <taxon>Natrarchaeobius</taxon>
    </lineage>
</organism>
<dbReference type="PANTHER" id="PTHR14969">
    <property type="entry name" value="SPHINGOSINE-1-PHOSPHATE PHOSPHOHYDROLASE"/>
    <property type="match status" value="1"/>
</dbReference>
<gene>
    <name evidence="3" type="ORF">EA462_04750</name>
</gene>
<dbReference type="Gene3D" id="1.20.144.10">
    <property type="entry name" value="Phosphatidic acid phosphatase type 2/haloperoxidase"/>
    <property type="match status" value="1"/>
</dbReference>
<evidence type="ECO:0000259" key="2">
    <source>
        <dbReference type="SMART" id="SM00014"/>
    </source>
</evidence>
<name>A0A3N6M5J8_9EURY</name>
<keyword evidence="1" id="KW-0472">Membrane</keyword>
<dbReference type="InterPro" id="IPR000326">
    <property type="entry name" value="PAP2/HPO"/>
</dbReference>
<dbReference type="Pfam" id="PF01569">
    <property type="entry name" value="PAP2"/>
    <property type="match status" value="1"/>
</dbReference>
<dbReference type="Proteomes" id="UP000273828">
    <property type="component" value="Unassembled WGS sequence"/>
</dbReference>
<evidence type="ECO:0000313" key="3">
    <source>
        <dbReference type="EMBL" id="RQG91300.1"/>
    </source>
</evidence>
<feature type="transmembrane region" description="Helical" evidence="1">
    <location>
        <begin position="200"/>
        <end position="221"/>
    </location>
</feature>
<feature type="transmembrane region" description="Helical" evidence="1">
    <location>
        <begin position="158"/>
        <end position="180"/>
    </location>
</feature>
<proteinExistence type="predicted"/>
<protein>
    <submittedName>
        <fullName evidence="3">Phosphatase PAP2 family protein</fullName>
    </submittedName>
</protein>
<feature type="transmembrane region" description="Helical" evidence="1">
    <location>
        <begin position="129"/>
        <end position="146"/>
    </location>
</feature>
<dbReference type="EMBL" id="REFY01000002">
    <property type="protein sequence ID" value="RQG91300.1"/>
    <property type="molecule type" value="Genomic_DNA"/>
</dbReference>
<comment type="caution">
    <text evidence="3">The sequence shown here is derived from an EMBL/GenBank/DDBJ whole genome shotgun (WGS) entry which is preliminary data.</text>
</comment>
<dbReference type="SMART" id="SM00014">
    <property type="entry name" value="acidPPc"/>
    <property type="match status" value="1"/>
</dbReference>
<keyword evidence="1" id="KW-1133">Transmembrane helix</keyword>